<protein>
    <submittedName>
        <fullName evidence="2">Uncharacterized protein</fullName>
    </submittedName>
</protein>
<comment type="caution">
    <text evidence="2">The sequence shown here is derived from an EMBL/GenBank/DDBJ whole genome shotgun (WGS) entry which is preliminary data.</text>
</comment>
<dbReference type="Proteomes" id="UP001206350">
    <property type="component" value="Unassembled WGS sequence"/>
</dbReference>
<reference evidence="2 3" key="1">
    <citation type="journal article" date="2022" name="Microbiol. Spectr.">
        <title>Microbiota of the Pregnant Mouse: Characterization of the Bacterial Communities in the Oral Cavity, Lung, Intestine, and Vagina through Culture and DNA Sequencing.</title>
        <authorList>
            <person name="Greenberg J.M."/>
            <person name="Romero R."/>
            <person name="Winters A.D."/>
            <person name="Galaz J."/>
            <person name="Garcia-Flores V."/>
            <person name="Arenas-Hernandez M."/>
            <person name="Panzer J."/>
            <person name="Shaffer Z."/>
            <person name="Kracht D.J."/>
            <person name="Gomez-Lopez N."/>
            <person name="Theis K.R."/>
        </authorList>
    </citation>
    <scope>NUCLEOTIDE SEQUENCE [LARGE SCALE GENOMIC DNA]</scope>
    <source>
        <strain evidence="2 3">MAC-C1-H1</strain>
    </source>
</reference>
<accession>A0AAW5LDW5</accession>
<dbReference type="RefSeq" id="WP_256891974.1">
    <property type="nucleotide sequence ID" value="NZ_JALJCU010000025.1"/>
</dbReference>
<proteinExistence type="predicted"/>
<keyword evidence="3" id="KW-1185">Reference proteome</keyword>
<evidence type="ECO:0000256" key="1">
    <source>
        <dbReference type="SAM" id="Coils"/>
    </source>
</evidence>
<sequence>MDLSTISKTFDADFLEVIKFDNLIALIQAKAPNISISFIIESLEKERKKLEKIDHYIPLIFIEKNTIFETINGKKFIPPIGETIYDWSKLYEERTEKEVMPTYNYLECGFGVTFNLLNYYPRNREVVYASIDSSDRQGAFETFDSFNTWLNKFHSNLENDDIYILKRDALSLVSDLVIPDENILLIKYNRFIDRCNRSEDFFDEKEYDEFEAGACGLAFDIWKKDKNIFEKIIQSGEHLFSKNYLSEEKKDATIEELQAKITELENQLQAAQSAVNSQEVLSVENKARRISRPQRDIFTLLTVNNYPNCQSRNDLFNRINADLRTKGITTKDIQYPTLNSLIDEEIRLEEEIEPGKIVKKSPFPPKQK</sequence>
<keyword evidence="1" id="KW-0175">Coiled coil</keyword>
<evidence type="ECO:0000313" key="3">
    <source>
        <dbReference type="Proteomes" id="UP001206350"/>
    </source>
</evidence>
<organism evidence="2 3">
    <name type="scientific">Rodentibacter pneumotropicus</name>
    <dbReference type="NCBI Taxonomy" id="758"/>
    <lineage>
        <taxon>Bacteria</taxon>
        <taxon>Pseudomonadati</taxon>
        <taxon>Pseudomonadota</taxon>
        <taxon>Gammaproteobacteria</taxon>
        <taxon>Pasteurellales</taxon>
        <taxon>Pasteurellaceae</taxon>
        <taxon>Rodentibacter</taxon>
    </lineage>
</organism>
<feature type="coiled-coil region" evidence="1">
    <location>
        <begin position="247"/>
        <end position="281"/>
    </location>
</feature>
<dbReference type="AlphaFoldDB" id="A0AAW5LDW5"/>
<gene>
    <name evidence="2" type="ORF">MUU45_001486</name>
</gene>
<name>A0AAW5LDW5_9PAST</name>
<dbReference type="EMBL" id="JALJCU010000025">
    <property type="protein sequence ID" value="MCQ9121930.1"/>
    <property type="molecule type" value="Genomic_DNA"/>
</dbReference>
<evidence type="ECO:0000313" key="2">
    <source>
        <dbReference type="EMBL" id="MCQ9121930.1"/>
    </source>
</evidence>